<reference evidence="2 4" key="2">
    <citation type="submission" date="2018-06" db="EMBL/GenBank/DDBJ databases">
        <authorList>
            <consortium name="Pathogen Informatics"/>
            <person name="Doyle S."/>
        </authorList>
    </citation>
    <scope>NUCLEOTIDE SEQUENCE [LARGE SCALE GENOMIC DNA]</scope>
    <source>
        <strain evidence="2 4">NCTC12437</strain>
    </source>
</reference>
<organism evidence="2 4">
    <name type="scientific">Legionella birminghamensis</name>
    <dbReference type="NCBI Taxonomy" id="28083"/>
    <lineage>
        <taxon>Bacteria</taxon>
        <taxon>Pseudomonadati</taxon>
        <taxon>Pseudomonadota</taxon>
        <taxon>Gammaproteobacteria</taxon>
        <taxon>Legionellales</taxon>
        <taxon>Legionellaceae</taxon>
        <taxon>Legionella</taxon>
    </lineage>
</organism>
<dbReference type="STRING" id="28083.Lbir_1592"/>
<dbReference type="EMBL" id="UGNW01000001">
    <property type="protein sequence ID" value="STX32426.1"/>
    <property type="molecule type" value="Genomic_DNA"/>
</dbReference>
<evidence type="ECO:0000313" key="3">
    <source>
        <dbReference type="Proteomes" id="UP000054735"/>
    </source>
</evidence>
<evidence type="ECO:0000313" key="4">
    <source>
        <dbReference type="Proteomes" id="UP000255066"/>
    </source>
</evidence>
<accession>A0A378IBZ0</accession>
<dbReference type="RefSeq" id="WP_058523646.1">
    <property type="nucleotide sequence ID" value="NZ_CAAAHV010000008.1"/>
</dbReference>
<dbReference type="EMBL" id="LNXT01000019">
    <property type="protein sequence ID" value="KTC71737.1"/>
    <property type="molecule type" value="Genomic_DNA"/>
</dbReference>
<dbReference type="Proteomes" id="UP000054735">
    <property type="component" value="Unassembled WGS sequence"/>
</dbReference>
<gene>
    <name evidence="1" type="ORF">Lbir_1592</name>
    <name evidence="2" type="ORF">NCTC12437_02211</name>
</gene>
<protein>
    <submittedName>
        <fullName evidence="2">Uncharacterized protein</fullName>
    </submittedName>
</protein>
<evidence type="ECO:0000313" key="2">
    <source>
        <dbReference type="EMBL" id="STX32426.1"/>
    </source>
</evidence>
<reference evidence="1 3" key="1">
    <citation type="submission" date="2015-11" db="EMBL/GenBank/DDBJ databases">
        <title>Genomic analysis of 38 Legionella species identifies large and diverse effector repertoires.</title>
        <authorList>
            <person name="Burstein D."/>
            <person name="Amaro F."/>
            <person name="Zusman T."/>
            <person name="Lifshitz Z."/>
            <person name="Cohen O."/>
            <person name="Gilbert J.A."/>
            <person name="Pupko T."/>
            <person name="Shuman H.A."/>
            <person name="Segal G."/>
        </authorList>
    </citation>
    <scope>NUCLEOTIDE SEQUENCE [LARGE SCALE GENOMIC DNA]</scope>
    <source>
        <strain evidence="1 3">CDC#1407-AL-14</strain>
    </source>
</reference>
<dbReference type="OrthoDB" id="5650861at2"/>
<sequence length="125" mass="13362">MFGFFSTQSSWRLSWQILNLAGTAAGLAYLLTSEDAKSSELAFKLVINLITVLGLRDNNGYLSYLSGVFSNTMGLGNDYAALTSDDYSCLPADLNALVTLIHGVNLGMIVVRVPEDAPQAQAGPK</sequence>
<dbReference type="AlphaFoldDB" id="A0A378IBZ0"/>
<evidence type="ECO:0000313" key="1">
    <source>
        <dbReference type="EMBL" id="KTC71737.1"/>
    </source>
</evidence>
<keyword evidence="3" id="KW-1185">Reference proteome</keyword>
<name>A0A378IBZ0_9GAMM</name>
<dbReference type="Proteomes" id="UP000255066">
    <property type="component" value="Unassembled WGS sequence"/>
</dbReference>
<proteinExistence type="predicted"/>